<evidence type="ECO:0000256" key="2">
    <source>
        <dbReference type="ARBA" id="ARBA00022759"/>
    </source>
</evidence>
<dbReference type="SUPFAM" id="SSF52980">
    <property type="entry name" value="Restriction endonuclease-like"/>
    <property type="match status" value="2"/>
</dbReference>
<proteinExistence type="predicted"/>
<dbReference type="Proteomes" id="UP000756427">
    <property type="component" value="Unassembled WGS sequence"/>
</dbReference>
<evidence type="ECO:0000313" key="6">
    <source>
        <dbReference type="Proteomes" id="UP000756427"/>
    </source>
</evidence>
<organism evidence="5 6">
    <name type="scientific">Rothia mucilaginosa</name>
    <dbReference type="NCBI Taxonomy" id="43675"/>
    <lineage>
        <taxon>Bacteria</taxon>
        <taxon>Bacillati</taxon>
        <taxon>Actinomycetota</taxon>
        <taxon>Actinomycetes</taxon>
        <taxon>Micrococcales</taxon>
        <taxon>Micrococcaceae</taxon>
        <taxon>Rothia</taxon>
    </lineage>
</organism>
<evidence type="ECO:0000256" key="3">
    <source>
        <dbReference type="ARBA" id="ARBA00022801"/>
    </source>
</evidence>
<sequence>MGLFDYDKSSIESILNYTDRELVGRSLYDLLEEYQNSEYKTYEDKEKGAPSTATRKEISKLSKGIYGSLVEKLSYGIDPNNSPDPDIPAARVEIKTTPYRVNANGTISAKERLVLSMFNFHEENLDDFYQTHLWHKCQNILLLFYKYQKTRDILNNITDKFFLFDWPEEDMPTILEDYKRITQKVLEGRAHELSESDGMYLSTCRKGAGKDKDRTTQPYGPELANRRAWSLKSSYMTTLLRTKVFSQEEQESIARAAQDTSKPFTQIIEEKLLQYRGQSEKELCKKFDVNFNAKGRNSTLVRKILGLSSDIDSTAEFKKANMNIRAIRVDKNGLPKEDSPFKNYRFIELAKEEEWEESHIYAEIFSRKFMFVVFRENESGDFCLDQIKFWGFPEPLEPELMRVWQETKEIINRGVELTVKPNGEDGFKVSTNFPQSKVNKYLFTKVHASQTYYEVKPGEFVGKGKLKDTDELPDGSRITKHSFWLPKKFVQQILRGEWD</sequence>
<feature type="domain" description="DNA mismatch repair MutH/Type II restriction enzyme Sau3AI" evidence="4">
    <location>
        <begin position="75"/>
        <end position="177"/>
    </location>
</feature>
<evidence type="ECO:0000256" key="1">
    <source>
        <dbReference type="ARBA" id="ARBA00022722"/>
    </source>
</evidence>
<dbReference type="RefSeq" id="WP_303975672.1">
    <property type="nucleotide sequence ID" value="NZ_JABZXR010000013.1"/>
</dbReference>
<keyword evidence="3" id="KW-0378">Hydrolase</keyword>
<dbReference type="GO" id="GO:0016787">
    <property type="term" value="F:hydrolase activity"/>
    <property type="evidence" value="ECO:0007669"/>
    <property type="project" value="UniProtKB-KW"/>
</dbReference>
<comment type="caution">
    <text evidence="5">The sequence shown here is derived from an EMBL/GenBank/DDBJ whole genome shotgun (WGS) entry which is preliminary data.</text>
</comment>
<gene>
    <name evidence="5" type="ORF">HXO64_04195</name>
</gene>
<keyword evidence="2" id="KW-0255">Endonuclease</keyword>
<dbReference type="GO" id="GO:0004519">
    <property type="term" value="F:endonuclease activity"/>
    <property type="evidence" value="ECO:0007669"/>
    <property type="project" value="UniProtKB-KW"/>
</dbReference>
<accession>A0A930LBN9</accession>
<protein>
    <submittedName>
        <fullName evidence="5">DNA mismatch repair protein MutH</fullName>
    </submittedName>
</protein>
<dbReference type="NCBIfam" id="NF040973">
    <property type="entry name" value="restrict_Sau3AI"/>
    <property type="match status" value="1"/>
</dbReference>
<dbReference type="CDD" id="cd22355">
    <property type="entry name" value="Sau3AI_C"/>
    <property type="match status" value="1"/>
</dbReference>
<dbReference type="AlphaFoldDB" id="A0A930LBN9"/>
<dbReference type="InterPro" id="IPR011337">
    <property type="entry name" value="DNA_rep_MutH/RE_typeII_Sau3AI"/>
</dbReference>
<name>A0A930LBN9_9MICC</name>
<reference evidence="5" key="1">
    <citation type="submission" date="2020-04" db="EMBL/GenBank/DDBJ databases">
        <title>Deep metagenomics examines the oral microbiome during advanced dental caries in children, revealing novel taxa and co-occurrences with host molecules.</title>
        <authorList>
            <person name="Baker J.L."/>
            <person name="Morton J.T."/>
            <person name="Dinis M."/>
            <person name="Alvarez R."/>
            <person name="Tran N.C."/>
            <person name="Knight R."/>
            <person name="Edlund A."/>
        </authorList>
    </citation>
    <scope>NUCLEOTIDE SEQUENCE</scope>
    <source>
        <strain evidence="5">JCVI_44_bin.2</strain>
    </source>
</reference>
<dbReference type="Pfam" id="PF02976">
    <property type="entry name" value="MutH"/>
    <property type="match status" value="1"/>
</dbReference>
<dbReference type="GO" id="GO:0003677">
    <property type="term" value="F:DNA binding"/>
    <property type="evidence" value="ECO:0007669"/>
    <property type="project" value="InterPro"/>
</dbReference>
<evidence type="ECO:0000313" key="5">
    <source>
        <dbReference type="EMBL" id="MBF1663737.1"/>
    </source>
</evidence>
<keyword evidence="1" id="KW-0540">Nuclease</keyword>
<dbReference type="InterPro" id="IPR011335">
    <property type="entry name" value="Restrct_endonuc-II-like"/>
</dbReference>
<dbReference type="InterPro" id="IPR037057">
    <property type="entry name" value="DNA_rep_MutH/T2_RE_sf"/>
</dbReference>
<dbReference type="EMBL" id="JABZXR010000013">
    <property type="protein sequence ID" value="MBF1663737.1"/>
    <property type="molecule type" value="Genomic_DNA"/>
</dbReference>
<dbReference type="Gene3D" id="3.40.600.10">
    <property type="entry name" value="DNA mismatch repair MutH/Restriction endonuclease, type II"/>
    <property type="match status" value="2"/>
</dbReference>
<evidence type="ECO:0000259" key="4">
    <source>
        <dbReference type="SMART" id="SM00927"/>
    </source>
</evidence>
<dbReference type="CDD" id="cd22356">
    <property type="entry name" value="Sau3AI_N-like"/>
    <property type="match status" value="1"/>
</dbReference>
<dbReference type="SMART" id="SM00927">
    <property type="entry name" value="MutH"/>
    <property type="match status" value="1"/>
</dbReference>